<dbReference type="AlphaFoldDB" id="E4ZJG5"/>
<dbReference type="Proteomes" id="UP000002668">
    <property type="component" value="Genome"/>
</dbReference>
<dbReference type="VEuPathDB" id="FungiDB:LEMA_P072640.1"/>
<dbReference type="EMBL" id="FP929072">
    <property type="protein sequence ID" value="CBX91756.1"/>
    <property type="molecule type" value="Genomic_DNA"/>
</dbReference>
<proteinExistence type="predicted"/>
<protein>
    <submittedName>
        <fullName evidence="1">Predicted protein</fullName>
    </submittedName>
</protein>
<organism evidence="2">
    <name type="scientific">Leptosphaeria maculans (strain JN3 / isolate v23.1.3 / race Av1-4-5-6-7-8)</name>
    <name type="common">Blackleg fungus</name>
    <name type="synonym">Phoma lingam</name>
    <dbReference type="NCBI Taxonomy" id="985895"/>
    <lineage>
        <taxon>Eukaryota</taxon>
        <taxon>Fungi</taxon>
        <taxon>Dikarya</taxon>
        <taxon>Ascomycota</taxon>
        <taxon>Pezizomycotina</taxon>
        <taxon>Dothideomycetes</taxon>
        <taxon>Pleosporomycetidae</taxon>
        <taxon>Pleosporales</taxon>
        <taxon>Pleosporineae</taxon>
        <taxon>Leptosphaeriaceae</taxon>
        <taxon>Plenodomus</taxon>
        <taxon>Plenodomus lingam/Leptosphaeria maculans species complex</taxon>
    </lineage>
</organism>
<name>E4ZJG5_LEPMJ</name>
<evidence type="ECO:0000313" key="1">
    <source>
        <dbReference type="EMBL" id="CBX91756.1"/>
    </source>
</evidence>
<sequence length="758" mass="84573">MVSRAGARRHQWRMSEQEARDTREQDSCLLFHAASFPCCTDRHIRVLALVNLTYTAASAEFLRSSFGTSTAATAEDSMVRCWVGESQALLGQSGVVEGYAIWTDWLADGWGGEGGGSQTVRVGTQVAKSQCPARGKGDALPFVVNLTTSLAGGHCQPRKNPGKLDERCSLHAWPWSWWPAITLEATLLAGIVFTTPWPHLNPSSLMLFSLLTHTHDLASHLQWLAAVRSQMAQSITTERLFLSGNSLRNVNSLKSLKSLKSKCVSVYCTVHECTQVVQTGMKRTATGHHAILSQGTVHRRRANDFHRHRRKWGCCADDLLTHVIADGTSCSVPDDLMPDLMPEITIASDGRESRKANMPTTCTGKTSDDMHQAWVYYANVQDGSQNNLSGAKGLHFPLQLTIHMQRAGAYSRRVLYRRHGCSLPPSHITTLSAKNLHIFLLQPRDSRTRPHRGGFANMGLEIEFRIVGTWTKLGGTTGREKPHVFYTYIVQAGLWWSLPAQSHRFMILSTLSGSPRLSWSAHMVSLWKTACIHALMLGDWHDACKQNSRCLPYHVLLYLESSARCHIKGPSKVRVHERQYCSIIVYGIAQDHTTCTSTAYVGTRGILRLSGWRLRHSPLYHRAPLILRHLVTPWLVYYTISTVYPPNPYPAIGVEWLCVPVSRLAAALGQGRIAVACWQQPHSWGEHCVISTELDGYLTHIWSALMVCVCVYVSRFDSAYELPEILQTGCRNVDESCGEAQGKRRHNTLGYEDGLDMV</sequence>
<evidence type="ECO:0000313" key="2">
    <source>
        <dbReference type="Proteomes" id="UP000002668"/>
    </source>
</evidence>
<dbReference type="InParanoid" id="E4ZJG5"/>
<keyword evidence="2" id="KW-1185">Reference proteome</keyword>
<reference evidence="2" key="1">
    <citation type="journal article" date="2011" name="Nat. Commun.">
        <title>Effector diversification within compartments of the Leptosphaeria maculans genome affected by Repeat-Induced Point mutations.</title>
        <authorList>
            <person name="Rouxel T."/>
            <person name="Grandaubert J."/>
            <person name="Hane J.K."/>
            <person name="Hoede C."/>
            <person name="van de Wouw A.P."/>
            <person name="Couloux A."/>
            <person name="Dominguez V."/>
            <person name="Anthouard V."/>
            <person name="Bally P."/>
            <person name="Bourras S."/>
            <person name="Cozijnsen A.J."/>
            <person name="Ciuffetti L.M."/>
            <person name="Degrave A."/>
            <person name="Dilmaghani A."/>
            <person name="Duret L."/>
            <person name="Fudal I."/>
            <person name="Goodwin S.B."/>
            <person name="Gout L."/>
            <person name="Glaser N."/>
            <person name="Linglin J."/>
            <person name="Kema G.H.J."/>
            <person name="Lapalu N."/>
            <person name="Lawrence C.B."/>
            <person name="May K."/>
            <person name="Meyer M."/>
            <person name="Ollivier B."/>
            <person name="Poulain J."/>
            <person name="Schoch C.L."/>
            <person name="Simon A."/>
            <person name="Spatafora J.W."/>
            <person name="Stachowiak A."/>
            <person name="Turgeon B.G."/>
            <person name="Tyler B.M."/>
            <person name="Vincent D."/>
            <person name="Weissenbach J."/>
            <person name="Amselem J."/>
            <person name="Quesneville H."/>
            <person name="Oliver R.P."/>
            <person name="Wincker P."/>
            <person name="Balesdent M.-H."/>
            <person name="Howlett B.J."/>
        </authorList>
    </citation>
    <scope>NUCLEOTIDE SEQUENCE [LARGE SCALE GENOMIC DNA]</scope>
    <source>
        <strain evidence="2">JN3 / isolate v23.1.3 / race Av1-4-5-6-7-8</strain>
    </source>
</reference>
<gene>
    <name evidence="1" type="ORF">LEMA_P072640.1</name>
</gene>
<dbReference type="HOGENOM" id="CLU_367629_0_0_1"/>
<accession>E4ZJG5</accession>